<dbReference type="OrthoDB" id="61127at2"/>
<proteinExistence type="predicted"/>
<dbReference type="GO" id="GO:0051301">
    <property type="term" value="P:cell division"/>
    <property type="evidence" value="ECO:0007669"/>
    <property type="project" value="UniProtKB-KW"/>
</dbReference>
<dbReference type="SMART" id="SM00382">
    <property type="entry name" value="AAA"/>
    <property type="match status" value="1"/>
</dbReference>
<evidence type="ECO:0000313" key="3">
    <source>
        <dbReference type="Proteomes" id="UP000309676"/>
    </source>
</evidence>
<protein>
    <submittedName>
        <fullName evidence="2">Cell division protein ZapE</fullName>
    </submittedName>
</protein>
<dbReference type="GO" id="GO:0005524">
    <property type="term" value="F:ATP binding"/>
    <property type="evidence" value="ECO:0007669"/>
    <property type="project" value="InterPro"/>
</dbReference>
<dbReference type="Pfam" id="PF07319">
    <property type="entry name" value="DnaI_N"/>
    <property type="match status" value="1"/>
</dbReference>
<dbReference type="SUPFAM" id="SSF52540">
    <property type="entry name" value="P-loop containing nucleoside triphosphate hydrolases"/>
    <property type="match status" value="1"/>
</dbReference>
<sequence length="315" mass="35615">MESMGRWLGAASGIGEADWKRQQMKVLNDAVVAEWVAGHPELEREALTKNVTRLYQYAKEAKECARCPGLERCPNDMPGHYTKLVVSGAGAEASIADYKVPCSLQATKSAQDSVRSRIQSFYVDEKALNREYSPAEIISRDMRRASAVEAVMKYVLRTKDEGLQPNGLYLMGDFGTGKTFLASYLLYELAKLGLTGVIVYTPDFVEDLKSMFGDPQKLKETIDLLKETDLLVFDDIGAEHLNAWTRDHVLGTILNYRMNRKPTFYTSNHDLNGLQRHLSFTTREGEDEYRGQRIMDRIRPFVEVIEVAGRNQRGT</sequence>
<dbReference type="Proteomes" id="UP000309676">
    <property type="component" value="Unassembled WGS sequence"/>
</dbReference>
<dbReference type="InterPro" id="IPR003593">
    <property type="entry name" value="AAA+_ATPase"/>
</dbReference>
<dbReference type="Pfam" id="PF01695">
    <property type="entry name" value="IstB_IS21"/>
    <property type="match status" value="1"/>
</dbReference>
<dbReference type="PANTHER" id="PTHR30050">
    <property type="entry name" value="CHROMOSOMAL REPLICATION INITIATOR PROTEIN DNAA"/>
    <property type="match status" value="1"/>
</dbReference>
<gene>
    <name evidence="2" type="primary">zapE</name>
    <name evidence="2" type="ORF">FE782_03840</name>
</gene>
<dbReference type="InterPro" id="IPR009928">
    <property type="entry name" value="DnaI_N"/>
</dbReference>
<dbReference type="EMBL" id="VCIW01000002">
    <property type="protein sequence ID" value="TLS53412.1"/>
    <property type="molecule type" value="Genomic_DNA"/>
</dbReference>
<dbReference type="InterPro" id="IPR027417">
    <property type="entry name" value="P-loop_NTPase"/>
</dbReference>
<evidence type="ECO:0000313" key="2">
    <source>
        <dbReference type="EMBL" id="TLS53412.1"/>
    </source>
</evidence>
<dbReference type="CDD" id="cd00009">
    <property type="entry name" value="AAA"/>
    <property type="match status" value="1"/>
</dbReference>
<dbReference type="AlphaFoldDB" id="A0A5R9GAD7"/>
<keyword evidence="2" id="KW-0131">Cell cycle</keyword>
<comment type="caution">
    <text evidence="2">The sequence shown here is derived from an EMBL/GenBank/DDBJ whole genome shotgun (WGS) entry which is preliminary data.</text>
</comment>
<organism evidence="2 3">
    <name type="scientific">Paenibacillus antri</name>
    <dbReference type="NCBI Taxonomy" id="2582848"/>
    <lineage>
        <taxon>Bacteria</taxon>
        <taxon>Bacillati</taxon>
        <taxon>Bacillota</taxon>
        <taxon>Bacilli</taxon>
        <taxon>Bacillales</taxon>
        <taxon>Paenibacillaceae</taxon>
        <taxon>Paenibacillus</taxon>
    </lineage>
</organism>
<dbReference type="Gene3D" id="3.40.50.300">
    <property type="entry name" value="P-loop containing nucleotide triphosphate hydrolases"/>
    <property type="match status" value="1"/>
</dbReference>
<dbReference type="PANTHER" id="PTHR30050:SF8">
    <property type="entry name" value="PRIMOSOMAL PROTEIN DNAI"/>
    <property type="match status" value="1"/>
</dbReference>
<reference evidence="2 3" key="1">
    <citation type="submission" date="2019-05" db="EMBL/GenBank/DDBJ databases">
        <authorList>
            <person name="Narsing Rao M.P."/>
            <person name="Li W.J."/>
        </authorList>
    </citation>
    <scope>NUCLEOTIDE SEQUENCE [LARGE SCALE GENOMIC DNA]</scope>
    <source>
        <strain evidence="2 3">SYSU_K30003</strain>
    </source>
</reference>
<accession>A0A5R9GAD7</accession>
<dbReference type="RefSeq" id="WP_138192679.1">
    <property type="nucleotide sequence ID" value="NZ_VCIW01000002.1"/>
</dbReference>
<dbReference type="InterPro" id="IPR002611">
    <property type="entry name" value="IstB_ATP-bd"/>
</dbReference>
<name>A0A5R9GAD7_9BACL</name>
<feature type="domain" description="AAA+ ATPase" evidence="1">
    <location>
        <begin position="164"/>
        <end position="301"/>
    </location>
</feature>
<evidence type="ECO:0000259" key="1">
    <source>
        <dbReference type="SMART" id="SM00382"/>
    </source>
</evidence>
<keyword evidence="3" id="KW-1185">Reference proteome</keyword>
<dbReference type="GO" id="GO:0006260">
    <property type="term" value="P:DNA replication"/>
    <property type="evidence" value="ECO:0007669"/>
    <property type="project" value="TreeGrafter"/>
</dbReference>
<keyword evidence="2" id="KW-0132">Cell division</keyword>